<keyword evidence="2" id="KW-1185">Reference proteome</keyword>
<evidence type="ECO:0000313" key="2">
    <source>
        <dbReference type="Proteomes" id="UP000053237"/>
    </source>
</evidence>
<evidence type="ECO:0008006" key="3">
    <source>
        <dbReference type="Google" id="ProtNLM"/>
    </source>
</evidence>
<proteinExistence type="predicted"/>
<organism evidence="1 2">
    <name type="scientific">Albugo candida</name>
    <dbReference type="NCBI Taxonomy" id="65357"/>
    <lineage>
        <taxon>Eukaryota</taxon>
        <taxon>Sar</taxon>
        <taxon>Stramenopiles</taxon>
        <taxon>Oomycota</taxon>
        <taxon>Peronosporomycetes</taxon>
        <taxon>Albuginales</taxon>
        <taxon>Albuginaceae</taxon>
        <taxon>Albugo</taxon>
    </lineage>
</organism>
<gene>
    <name evidence="1" type="ORF">BN9_114840</name>
</gene>
<dbReference type="AlphaFoldDB" id="A0A024FVQ0"/>
<sequence length="154" mass="17186">MGMDEAHPVLMPIGQDYSDSTTSNSDCLEIRSVKKPTIKKFQSLAGSLLWFARCTRPDISFSVYKLTRSTHAPTTADWALGVRVVKYLKGTKTMKLYLGGESEHVAQIPARYDISALQRNNDTLGTKFDMNALLVPDRFDIDIDIGFCVHARGK</sequence>
<dbReference type="EMBL" id="CAIX01000374">
    <property type="protein sequence ID" value="CCI10739.1"/>
    <property type="molecule type" value="Genomic_DNA"/>
</dbReference>
<accession>A0A024FVQ0</accession>
<dbReference type="OrthoDB" id="126679at2759"/>
<name>A0A024FVQ0_9STRA</name>
<dbReference type="InParanoid" id="A0A024FVQ0"/>
<dbReference type="Proteomes" id="UP000053237">
    <property type="component" value="Unassembled WGS sequence"/>
</dbReference>
<protein>
    <recommendedName>
        <fullName evidence="3">Reverse transcriptase Ty1/copia-type domain-containing protein</fullName>
    </recommendedName>
</protein>
<dbReference type="STRING" id="65357.A0A024FVQ0"/>
<reference evidence="1 2" key="1">
    <citation type="submission" date="2012-05" db="EMBL/GenBank/DDBJ databases">
        <title>Recombination and specialization in a pathogen metapopulation.</title>
        <authorList>
            <person name="Gardiner A."/>
            <person name="Kemen E."/>
            <person name="Schultz-Larsen T."/>
            <person name="MacLean D."/>
            <person name="Van Oosterhout C."/>
            <person name="Jones J.D.G."/>
        </authorList>
    </citation>
    <scope>NUCLEOTIDE SEQUENCE [LARGE SCALE GENOMIC DNA]</scope>
    <source>
        <strain evidence="1 2">Ac Nc2</strain>
    </source>
</reference>
<comment type="caution">
    <text evidence="1">The sequence shown here is derived from an EMBL/GenBank/DDBJ whole genome shotgun (WGS) entry which is preliminary data.</text>
</comment>
<evidence type="ECO:0000313" key="1">
    <source>
        <dbReference type="EMBL" id="CCI10739.1"/>
    </source>
</evidence>